<name>A0ABT8L5L3_9BACT</name>
<evidence type="ECO:0000313" key="2">
    <source>
        <dbReference type="EMBL" id="MDN5213014.1"/>
    </source>
</evidence>
<organism evidence="2 3">
    <name type="scientific">Agaribacillus aureus</name>
    <dbReference type="NCBI Taxonomy" id="3051825"/>
    <lineage>
        <taxon>Bacteria</taxon>
        <taxon>Pseudomonadati</taxon>
        <taxon>Bacteroidota</taxon>
        <taxon>Cytophagia</taxon>
        <taxon>Cytophagales</taxon>
        <taxon>Splendidivirgaceae</taxon>
        <taxon>Agaribacillus</taxon>
    </lineage>
</organism>
<dbReference type="EMBL" id="JAUJEB010000001">
    <property type="protein sequence ID" value="MDN5213014.1"/>
    <property type="molecule type" value="Genomic_DNA"/>
</dbReference>
<evidence type="ECO:0000313" key="3">
    <source>
        <dbReference type="Proteomes" id="UP001172083"/>
    </source>
</evidence>
<sequence length="245" mass="26600">MKLKFKLMLVALISGAVLFSSCSDDDEPVVFVVNEEDAAEFVAVILSVNTYGFSSNAIRFSEEVADNLSCGSQTQDSGILNETSSDGTISYSYDFTETYTYICDTEGGSVSYSFVAEQQLTTLRSDIDSDISGIWTVTDIDNSEPSYNLSGVYERSSDRDSKTDELPSAFITVDLSFTDLKVDKSSGDLVGGSSQFELSGRQIDTDGQLFQGTINFSDPEATEVVFTDGGTYTLNMRTGEINKTS</sequence>
<evidence type="ECO:0000256" key="1">
    <source>
        <dbReference type="SAM" id="SignalP"/>
    </source>
</evidence>
<dbReference type="Proteomes" id="UP001172083">
    <property type="component" value="Unassembled WGS sequence"/>
</dbReference>
<dbReference type="RefSeq" id="WP_346758330.1">
    <property type="nucleotide sequence ID" value="NZ_JAUJEB010000001.1"/>
</dbReference>
<gene>
    <name evidence="2" type="ORF">QQ020_13185</name>
</gene>
<keyword evidence="3" id="KW-1185">Reference proteome</keyword>
<comment type="caution">
    <text evidence="2">The sequence shown here is derived from an EMBL/GenBank/DDBJ whole genome shotgun (WGS) entry which is preliminary data.</text>
</comment>
<protein>
    <recommendedName>
        <fullName evidence="4">Lipoprotein</fullName>
    </recommendedName>
</protein>
<feature type="chain" id="PRO_5045173000" description="Lipoprotein" evidence="1">
    <location>
        <begin position="23"/>
        <end position="245"/>
    </location>
</feature>
<proteinExistence type="predicted"/>
<evidence type="ECO:0008006" key="4">
    <source>
        <dbReference type="Google" id="ProtNLM"/>
    </source>
</evidence>
<accession>A0ABT8L5L3</accession>
<feature type="signal peptide" evidence="1">
    <location>
        <begin position="1"/>
        <end position="22"/>
    </location>
</feature>
<reference evidence="2" key="1">
    <citation type="submission" date="2023-06" db="EMBL/GenBank/DDBJ databases">
        <title>Genomic of Agaribacillus aureum.</title>
        <authorList>
            <person name="Wang G."/>
        </authorList>
    </citation>
    <scope>NUCLEOTIDE SEQUENCE</scope>
    <source>
        <strain evidence="2">BMA12</strain>
    </source>
</reference>
<keyword evidence="1" id="KW-0732">Signal</keyword>
<dbReference type="PROSITE" id="PS51257">
    <property type="entry name" value="PROKAR_LIPOPROTEIN"/>
    <property type="match status" value="1"/>
</dbReference>